<evidence type="ECO:0000313" key="1">
    <source>
        <dbReference type="EMBL" id="KUM48536.1"/>
    </source>
</evidence>
<name>A0A101M025_PICGL</name>
<keyword evidence="1" id="KW-0496">Mitochondrion</keyword>
<sequence length="70" mass="7734">MLSYALKLGNERDYLLNFGSNDSLTLWGLSLKPGTCMGRLGGKLVNERSCSLNSAMISLLWGRQRTSLQP</sequence>
<reference evidence="1" key="1">
    <citation type="journal article" date="2015" name="Genome Biol. Evol.">
        <title>Organellar Genomes of White Spruce (Picea glauca): Assembly and Annotation.</title>
        <authorList>
            <person name="Jackman S.D."/>
            <person name="Warren R.L."/>
            <person name="Gibb E.A."/>
            <person name="Vandervalk B.P."/>
            <person name="Mohamadi H."/>
            <person name="Chu J."/>
            <person name="Raymond A."/>
            <person name="Pleasance S."/>
            <person name="Coope R."/>
            <person name="Wildung M.R."/>
            <person name="Ritland C.E."/>
            <person name="Bousquet J."/>
            <person name="Jones S.J."/>
            <person name="Bohlmann J."/>
            <person name="Birol I."/>
        </authorList>
    </citation>
    <scope>NUCLEOTIDE SEQUENCE [LARGE SCALE GENOMIC DNA]</scope>
    <source>
        <tissue evidence="1">Flushing bud</tissue>
    </source>
</reference>
<proteinExistence type="predicted"/>
<protein>
    <submittedName>
        <fullName evidence="1">Uncharacterized protein</fullName>
    </submittedName>
</protein>
<geneLocation type="mitochondrion" evidence="1"/>
<gene>
    <name evidence="1" type="ORF">ABT39_MTgene4551</name>
</gene>
<dbReference type="EMBL" id="LKAM01000005">
    <property type="protein sequence ID" value="KUM48536.1"/>
    <property type="molecule type" value="Genomic_DNA"/>
</dbReference>
<comment type="caution">
    <text evidence="1">The sequence shown here is derived from an EMBL/GenBank/DDBJ whole genome shotgun (WGS) entry which is preliminary data.</text>
</comment>
<organism evidence="1">
    <name type="scientific">Picea glauca</name>
    <name type="common">White spruce</name>
    <name type="synonym">Pinus glauca</name>
    <dbReference type="NCBI Taxonomy" id="3330"/>
    <lineage>
        <taxon>Eukaryota</taxon>
        <taxon>Viridiplantae</taxon>
        <taxon>Streptophyta</taxon>
        <taxon>Embryophyta</taxon>
        <taxon>Tracheophyta</taxon>
        <taxon>Spermatophyta</taxon>
        <taxon>Pinopsida</taxon>
        <taxon>Pinidae</taxon>
        <taxon>Conifers I</taxon>
        <taxon>Pinales</taxon>
        <taxon>Pinaceae</taxon>
        <taxon>Picea</taxon>
    </lineage>
</organism>
<dbReference type="AlphaFoldDB" id="A0A101M025"/>
<accession>A0A101M025</accession>